<keyword evidence="3" id="KW-1185">Reference proteome</keyword>
<organism evidence="2 3">
    <name type="scientific">Araneus ventricosus</name>
    <name type="common">Orbweaver spider</name>
    <name type="synonym">Epeira ventricosa</name>
    <dbReference type="NCBI Taxonomy" id="182803"/>
    <lineage>
        <taxon>Eukaryota</taxon>
        <taxon>Metazoa</taxon>
        <taxon>Ecdysozoa</taxon>
        <taxon>Arthropoda</taxon>
        <taxon>Chelicerata</taxon>
        <taxon>Arachnida</taxon>
        <taxon>Araneae</taxon>
        <taxon>Araneomorphae</taxon>
        <taxon>Entelegynae</taxon>
        <taxon>Araneoidea</taxon>
        <taxon>Araneidae</taxon>
        <taxon>Araneus</taxon>
    </lineage>
</organism>
<name>A0A4Y2HVC1_ARAVE</name>
<feature type="region of interest" description="Disordered" evidence="1">
    <location>
        <begin position="129"/>
        <end position="152"/>
    </location>
</feature>
<sequence length="152" mass="17646">MIAKKDFLHDGHSQHDASIAQDGGFSRRYSNEDDVTIKMVLTLRRVVRIFSQRRILRRILQNQDVTRNSDSKRRTKTRRDIWSTARLLSSEYLRSAETLRHEALGLFISGNVRDRFSLAARVRDDEDRRTVENSTWTESPQSVVSNTEDGVP</sequence>
<protein>
    <submittedName>
        <fullName evidence="2">Uncharacterized protein</fullName>
    </submittedName>
</protein>
<accession>A0A4Y2HVC1</accession>
<proteinExistence type="predicted"/>
<evidence type="ECO:0000256" key="1">
    <source>
        <dbReference type="SAM" id="MobiDB-lite"/>
    </source>
</evidence>
<comment type="caution">
    <text evidence="2">The sequence shown here is derived from an EMBL/GenBank/DDBJ whole genome shotgun (WGS) entry which is preliminary data.</text>
</comment>
<evidence type="ECO:0000313" key="2">
    <source>
        <dbReference type="EMBL" id="GBM69350.1"/>
    </source>
</evidence>
<gene>
    <name evidence="2" type="ORF">AVEN_216953_1</name>
</gene>
<feature type="compositionally biased region" description="Polar residues" evidence="1">
    <location>
        <begin position="133"/>
        <end position="152"/>
    </location>
</feature>
<reference evidence="2 3" key="1">
    <citation type="journal article" date="2019" name="Sci. Rep.">
        <title>Orb-weaving spider Araneus ventricosus genome elucidates the spidroin gene catalogue.</title>
        <authorList>
            <person name="Kono N."/>
            <person name="Nakamura H."/>
            <person name="Ohtoshi R."/>
            <person name="Moran D.A.P."/>
            <person name="Shinohara A."/>
            <person name="Yoshida Y."/>
            <person name="Fujiwara M."/>
            <person name="Mori M."/>
            <person name="Tomita M."/>
            <person name="Arakawa K."/>
        </authorList>
    </citation>
    <scope>NUCLEOTIDE SEQUENCE [LARGE SCALE GENOMIC DNA]</scope>
</reference>
<dbReference type="AlphaFoldDB" id="A0A4Y2HVC1"/>
<evidence type="ECO:0000313" key="3">
    <source>
        <dbReference type="Proteomes" id="UP000499080"/>
    </source>
</evidence>
<dbReference type="EMBL" id="BGPR01183319">
    <property type="protein sequence ID" value="GBM69350.1"/>
    <property type="molecule type" value="Genomic_DNA"/>
</dbReference>
<dbReference type="Proteomes" id="UP000499080">
    <property type="component" value="Unassembled WGS sequence"/>
</dbReference>